<evidence type="ECO:0000259" key="4">
    <source>
        <dbReference type="PROSITE" id="PS01124"/>
    </source>
</evidence>
<keyword evidence="1" id="KW-0805">Transcription regulation</keyword>
<comment type="caution">
    <text evidence="5">The sequence shown here is derived from an EMBL/GenBank/DDBJ whole genome shotgun (WGS) entry which is preliminary data.</text>
</comment>
<dbReference type="PANTHER" id="PTHR43280:SF2">
    <property type="entry name" value="HTH-TYPE TRANSCRIPTIONAL REGULATOR EXSA"/>
    <property type="match status" value="1"/>
</dbReference>
<dbReference type="InterPro" id="IPR009057">
    <property type="entry name" value="Homeodomain-like_sf"/>
</dbReference>
<protein>
    <submittedName>
        <fullName evidence="5">AraC family transcriptional regulator</fullName>
    </submittedName>
</protein>
<evidence type="ECO:0000256" key="2">
    <source>
        <dbReference type="ARBA" id="ARBA00023125"/>
    </source>
</evidence>
<dbReference type="InterPro" id="IPR003313">
    <property type="entry name" value="AraC-bd"/>
</dbReference>
<dbReference type="InterPro" id="IPR014710">
    <property type="entry name" value="RmlC-like_jellyroll"/>
</dbReference>
<dbReference type="Proteomes" id="UP001597180">
    <property type="component" value="Unassembled WGS sequence"/>
</dbReference>
<gene>
    <name evidence="5" type="ORF">ACFQ4B_30115</name>
</gene>
<dbReference type="RefSeq" id="WP_345586593.1">
    <property type="nucleotide sequence ID" value="NZ_BAABJG010000004.1"/>
</dbReference>
<dbReference type="Pfam" id="PF02311">
    <property type="entry name" value="AraC_binding"/>
    <property type="match status" value="1"/>
</dbReference>
<dbReference type="PANTHER" id="PTHR43280">
    <property type="entry name" value="ARAC-FAMILY TRANSCRIPTIONAL REGULATOR"/>
    <property type="match status" value="1"/>
</dbReference>
<evidence type="ECO:0000256" key="3">
    <source>
        <dbReference type="ARBA" id="ARBA00023163"/>
    </source>
</evidence>
<evidence type="ECO:0000313" key="5">
    <source>
        <dbReference type="EMBL" id="MFD1224370.1"/>
    </source>
</evidence>
<dbReference type="Gene3D" id="1.10.10.60">
    <property type="entry name" value="Homeodomain-like"/>
    <property type="match status" value="2"/>
</dbReference>
<dbReference type="InterPro" id="IPR018062">
    <property type="entry name" value="HTH_AraC-typ_CS"/>
</dbReference>
<reference evidence="6" key="1">
    <citation type="journal article" date="2019" name="Int. J. Syst. Evol. Microbiol.">
        <title>The Global Catalogue of Microorganisms (GCM) 10K type strain sequencing project: providing services to taxonomists for standard genome sequencing and annotation.</title>
        <authorList>
            <consortium name="The Broad Institute Genomics Platform"/>
            <consortium name="The Broad Institute Genome Sequencing Center for Infectious Disease"/>
            <person name="Wu L."/>
            <person name="Ma J."/>
        </authorList>
    </citation>
    <scope>NUCLEOTIDE SEQUENCE [LARGE SCALE GENOMIC DNA]</scope>
    <source>
        <strain evidence="6">CCUG 53270</strain>
    </source>
</reference>
<dbReference type="EMBL" id="JBHTLU010000045">
    <property type="protein sequence ID" value="MFD1224370.1"/>
    <property type="molecule type" value="Genomic_DNA"/>
</dbReference>
<dbReference type="InterPro" id="IPR037923">
    <property type="entry name" value="HTH-like"/>
</dbReference>
<keyword evidence="3" id="KW-0804">Transcription</keyword>
<keyword evidence="6" id="KW-1185">Reference proteome</keyword>
<dbReference type="Pfam" id="PF12833">
    <property type="entry name" value="HTH_18"/>
    <property type="match status" value="1"/>
</dbReference>
<keyword evidence="2" id="KW-0238">DNA-binding</keyword>
<dbReference type="InterPro" id="IPR018060">
    <property type="entry name" value="HTH_AraC"/>
</dbReference>
<dbReference type="PROSITE" id="PS01124">
    <property type="entry name" value="HTH_ARAC_FAMILY_2"/>
    <property type="match status" value="1"/>
</dbReference>
<organism evidence="5 6">
    <name type="scientific">Paenibacillus vulneris</name>
    <dbReference type="NCBI Taxonomy" id="1133364"/>
    <lineage>
        <taxon>Bacteria</taxon>
        <taxon>Bacillati</taxon>
        <taxon>Bacillota</taxon>
        <taxon>Bacilli</taxon>
        <taxon>Bacillales</taxon>
        <taxon>Paenibacillaceae</taxon>
        <taxon>Paenibacillus</taxon>
    </lineage>
</organism>
<feature type="domain" description="HTH araC/xylS-type" evidence="4">
    <location>
        <begin position="169"/>
        <end position="267"/>
    </location>
</feature>
<name>A0ABW3UY09_9BACL</name>
<dbReference type="PROSITE" id="PS00041">
    <property type="entry name" value="HTH_ARAC_FAMILY_1"/>
    <property type="match status" value="1"/>
</dbReference>
<dbReference type="SUPFAM" id="SSF51215">
    <property type="entry name" value="Regulatory protein AraC"/>
    <property type="match status" value="1"/>
</dbReference>
<evidence type="ECO:0000313" key="6">
    <source>
        <dbReference type="Proteomes" id="UP001597180"/>
    </source>
</evidence>
<evidence type="ECO:0000256" key="1">
    <source>
        <dbReference type="ARBA" id="ARBA00023015"/>
    </source>
</evidence>
<sequence length="279" mass="32045">MSLQKIELPAEGILMYEFQHVDGEVMKPHHHQVHQILYALEGEGKIMLNQRVESYGQDRVAVIVPNSEHSIVSDSKLTVLVLAFDEAIFDAVVREELLHAFFNQSQLCKPNPFTGSELRLLLRKLLFEQSSGSRLGLLAMKIILSELMILLARSQHLLQVSDANSLRAEKIRHYIDTHYFEIVSAADIAAKQGISLRYINNIFKEQYNMTPMQYLADIRIGLAKQMLAETDKDIASICFELGFETVSTFYRMFKDAVQMPPNKYRTLHRMQEVSREEDV</sequence>
<dbReference type="SUPFAM" id="SSF46689">
    <property type="entry name" value="Homeodomain-like"/>
    <property type="match status" value="2"/>
</dbReference>
<accession>A0ABW3UY09</accession>
<proteinExistence type="predicted"/>
<dbReference type="SMART" id="SM00342">
    <property type="entry name" value="HTH_ARAC"/>
    <property type="match status" value="1"/>
</dbReference>
<dbReference type="Gene3D" id="2.60.120.10">
    <property type="entry name" value="Jelly Rolls"/>
    <property type="match status" value="1"/>
</dbReference>